<gene>
    <name evidence="10" type="primary">secY</name>
    <name evidence="12" type="ORF">A2997_00945</name>
</gene>
<dbReference type="SUPFAM" id="SSF103491">
    <property type="entry name" value="Preprotein translocase SecY subunit"/>
    <property type="match status" value="1"/>
</dbReference>
<keyword evidence="6 10" id="KW-1133">Transmembrane helix</keyword>
<organism evidence="12 13">
    <name type="scientific">Candidatus Nomurabacteria bacterium RIFCSPLOWO2_01_FULL_36_10b</name>
    <dbReference type="NCBI Taxonomy" id="1801766"/>
    <lineage>
        <taxon>Bacteria</taxon>
        <taxon>Candidatus Nomuraibacteriota</taxon>
    </lineage>
</organism>
<dbReference type="Proteomes" id="UP000179448">
    <property type="component" value="Unassembled WGS sequence"/>
</dbReference>
<feature type="transmembrane region" description="Helical" evidence="10">
    <location>
        <begin position="308"/>
        <end position="328"/>
    </location>
</feature>
<dbReference type="PRINTS" id="PR00303">
    <property type="entry name" value="SECYTRNLCASE"/>
</dbReference>
<evidence type="ECO:0000256" key="2">
    <source>
        <dbReference type="ARBA" id="ARBA00005751"/>
    </source>
</evidence>
<comment type="function">
    <text evidence="10">The central subunit of the protein translocation channel SecYEG. Consists of two halves formed by TMs 1-5 and 6-10. These two domains form a lateral gate at the front which open onto the bilayer between TMs 2 and 7, and are clamped together by SecE at the back. The channel is closed by both a pore ring composed of hydrophobic SecY resides and a short helix (helix 2A) on the extracellular side of the membrane which forms a plug. The plug probably moves laterally to allow the channel to open. The ring and the pore may move independently.</text>
</comment>
<evidence type="ECO:0000256" key="6">
    <source>
        <dbReference type="ARBA" id="ARBA00022989"/>
    </source>
</evidence>
<dbReference type="NCBIfam" id="TIGR00967">
    <property type="entry name" value="3a0501s007"/>
    <property type="match status" value="1"/>
</dbReference>
<feature type="transmembrane region" description="Helical" evidence="10">
    <location>
        <begin position="62"/>
        <end position="95"/>
    </location>
</feature>
<protein>
    <recommendedName>
        <fullName evidence="9 10">Protein translocase subunit SecY</fullName>
    </recommendedName>
</protein>
<dbReference type="HAMAP" id="MF_01465">
    <property type="entry name" value="SecY"/>
    <property type="match status" value="1"/>
</dbReference>
<reference evidence="12 13" key="1">
    <citation type="journal article" date="2016" name="Nat. Commun.">
        <title>Thousands of microbial genomes shed light on interconnected biogeochemical processes in an aquifer system.</title>
        <authorList>
            <person name="Anantharaman K."/>
            <person name="Brown C.T."/>
            <person name="Hug L.A."/>
            <person name="Sharon I."/>
            <person name="Castelle C.J."/>
            <person name="Probst A.J."/>
            <person name="Thomas B.C."/>
            <person name="Singh A."/>
            <person name="Wilkins M.J."/>
            <person name="Karaoz U."/>
            <person name="Brodie E.L."/>
            <person name="Williams K.H."/>
            <person name="Hubbard S.S."/>
            <person name="Banfield J.F."/>
        </authorList>
    </citation>
    <scope>NUCLEOTIDE SEQUENCE [LARGE SCALE GENOMIC DNA]</scope>
</reference>
<evidence type="ECO:0000256" key="11">
    <source>
        <dbReference type="RuleBase" id="RU004349"/>
    </source>
</evidence>
<keyword evidence="10" id="KW-1003">Cell membrane</keyword>
<keyword evidence="5 10" id="KW-0653">Protein transport</keyword>
<feature type="transmembrane region" description="Helical" evidence="10">
    <location>
        <begin position="362"/>
        <end position="384"/>
    </location>
</feature>
<keyword evidence="3 10" id="KW-0813">Transport</keyword>
<dbReference type="GO" id="GO:0006605">
    <property type="term" value="P:protein targeting"/>
    <property type="evidence" value="ECO:0007669"/>
    <property type="project" value="UniProtKB-UniRule"/>
</dbReference>
<evidence type="ECO:0000256" key="7">
    <source>
        <dbReference type="ARBA" id="ARBA00023010"/>
    </source>
</evidence>
<dbReference type="Pfam" id="PF00344">
    <property type="entry name" value="SecY"/>
    <property type="match status" value="1"/>
</dbReference>
<feature type="transmembrane region" description="Helical" evidence="10">
    <location>
        <begin position="390"/>
        <end position="411"/>
    </location>
</feature>
<dbReference type="PIRSF" id="PIRSF004557">
    <property type="entry name" value="SecY"/>
    <property type="match status" value="1"/>
</dbReference>
<dbReference type="FunFam" id="1.10.3370.10:FF:000001">
    <property type="entry name" value="Preprotein translocase subunit SecY"/>
    <property type="match status" value="1"/>
</dbReference>
<name>A0A1F6WPC6_9BACT</name>
<dbReference type="GO" id="GO:0043952">
    <property type="term" value="P:protein transport by the Sec complex"/>
    <property type="evidence" value="ECO:0007669"/>
    <property type="project" value="UniProtKB-UniRule"/>
</dbReference>
<dbReference type="AlphaFoldDB" id="A0A1F6WPC6"/>
<feature type="transmembrane region" description="Helical" evidence="10">
    <location>
        <begin position="21"/>
        <end position="42"/>
    </location>
</feature>
<keyword evidence="7 10" id="KW-0811">Translocation</keyword>
<evidence type="ECO:0000256" key="1">
    <source>
        <dbReference type="ARBA" id="ARBA00004141"/>
    </source>
</evidence>
<feature type="transmembrane region" description="Helical" evidence="10">
    <location>
        <begin position="208"/>
        <end position="229"/>
    </location>
</feature>
<feature type="transmembrane region" description="Helical" evidence="10">
    <location>
        <begin position="141"/>
        <end position="163"/>
    </location>
</feature>
<dbReference type="PANTHER" id="PTHR10906">
    <property type="entry name" value="SECY/SEC61-ALPHA FAMILY MEMBER"/>
    <property type="match status" value="1"/>
</dbReference>
<evidence type="ECO:0000256" key="8">
    <source>
        <dbReference type="ARBA" id="ARBA00023136"/>
    </source>
</evidence>
<feature type="transmembrane region" description="Helical" evidence="10">
    <location>
        <begin position="116"/>
        <end position="135"/>
    </location>
</feature>
<dbReference type="InterPro" id="IPR026593">
    <property type="entry name" value="SecY"/>
</dbReference>
<proteinExistence type="inferred from homology"/>
<dbReference type="InterPro" id="IPR023201">
    <property type="entry name" value="SecY_dom_sf"/>
</dbReference>
<dbReference type="InterPro" id="IPR030659">
    <property type="entry name" value="SecY_CS"/>
</dbReference>
<accession>A0A1F6WPC6</accession>
<feature type="transmembrane region" description="Helical" evidence="10">
    <location>
        <begin position="175"/>
        <end position="196"/>
    </location>
</feature>
<comment type="subunit">
    <text evidence="10">Component of the Sec protein translocase complex. Heterotrimer consisting of SecY, SecE and SecG subunits. The heterotrimers can form oligomers, although 1 heterotrimer is thought to be able to translocate proteins. Interacts with the ribosome. Interacts with SecDF, and other proteins may be involved. Interacts with SecA.</text>
</comment>
<evidence type="ECO:0000256" key="3">
    <source>
        <dbReference type="ARBA" id="ARBA00022448"/>
    </source>
</evidence>
<dbReference type="InterPro" id="IPR002208">
    <property type="entry name" value="SecY/SEC61-alpha"/>
</dbReference>
<keyword evidence="8 10" id="KW-0472">Membrane</keyword>
<dbReference type="Gene3D" id="1.10.3370.10">
    <property type="entry name" value="SecY subunit domain"/>
    <property type="match status" value="1"/>
</dbReference>
<evidence type="ECO:0000256" key="5">
    <source>
        <dbReference type="ARBA" id="ARBA00022927"/>
    </source>
</evidence>
<comment type="caution">
    <text evidence="12">The sequence shown here is derived from an EMBL/GenBank/DDBJ whole genome shotgun (WGS) entry which is preliminary data.</text>
</comment>
<comment type="subcellular location">
    <subcellularLocation>
        <location evidence="10">Cell membrane</location>
        <topology evidence="10">Multi-pass membrane protein</topology>
    </subcellularLocation>
    <subcellularLocation>
        <location evidence="1">Membrane</location>
        <topology evidence="1">Multi-pass membrane protein</topology>
    </subcellularLocation>
</comment>
<evidence type="ECO:0000313" key="12">
    <source>
        <dbReference type="EMBL" id="OGI83749.1"/>
    </source>
</evidence>
<dbReference type="GO" id="GO:0005886">
    <property type="term" value="C:plasma membrane"/>
    <property type="evidence" value="ECO:0007669"/>
    <property type="project" value="UniProtKB-SubCell"/>
</dbReference>
<dbReference type="STRING" id="1801766.A2997_00945"/>
<comment type="similarity">
    <text evidence="2 10 11">Belongs to the SecY/SEC61-alpha family.</text>
</comment>
<evidence type="ECO:0000256" key="9">
    <source>
        <dbReference type="ARBA" id="ARBA00039733"/>
    </source>
</evidence>
<evidence type="ECO:0000256" key="10">
    <source>
        <dbReference type="HAMAP-Rule" id="MF_01465"/>
    </source>
</evidence>
<evidence type="ECO:0000313" key="13">
    <source>
        <dbReference type="Proteomes" id="UP000179448"/>
    </source>
</evidence>
<feature type="transmembrane region" description="Helical" evidence="10">
    <location>
        <begin position="268"/>
        <end position="288"/>
    </location>
</feature>
<evidence type="ECO:0000256" key="4">
    <source>
        <dbReference type="ARBA" id="ARBA00022692"/>
    </source>
</evidence>
<dbReference type="PROSITE" id="PS00756">
    <property type="entry name" value="SECY_2"/>
    <property type="match status" value="1"/>
</dbReference>
<sequence length="423" mass="46036">MNVFLKKLEILVRDRFLRTRVLFILGIFAIFRLLSTIPIPGVDVAALQNFLQGNQFFGLLNIFSGGALSQLSIVMLGTGPFITGSIIIQLLTILSPKLKDMYHHQGEIGRKKFNQVSRLITIPIAALQGFGLLALLTQQGIIQNLGIVGTITNLIIVISGAMLTMWLGELISEYGFGNGVSLIIFAGIVASIPSNISQLIFTYTPSQLPTYIGLLVAIIVLVAGIIYIAEAERPLPVIYAKHSRGGQTYGGTASYIPLRINIAGVMPIIFGISILLFPRMIANFFMVASNATLQRIGNIVNDIFNNGWFYGITYFILVFLFTYFYTAITFDPESMADNLQKGGAFIPGVRPGMATREYIGMVVNRITLVSALFLAVLPIIPTIVQSATGITSFALGGTSILIVVGVISDLINKLDAQIAMREY</sequence>
<dbReference type="GO" id="GO:0065002">
    <property type="term" value="P:intracellular protein transmembrane transport"/>
    <property type="evidence" value="ECO:0007669"/>
    <property type="project" value="UniProtKB-UniRule"/>
</dbReference>
<dbReference type="EMBL" id="MFUQ01000012">
    <property type="protein sequence ID" value="OGI83749.1"/>
    <property type="molecule type" value="Genomic_DNA"/>
</dbReference>
<keyword evidence="4 10" id="KW-0812">Transmembrane</keyword>